<dbReference type="AlphaFoldDB" id="T1JNI8"/>
<protein>
    <recommendedName>
        <fullName evidence="3">Myb-like domain-containing protein</fullName>
    </recommendedName>
</protein>
<dbReference type="EMBL" id="JH431939">
    <property type="status" value="NOT_ANNOTATED_CDS"/>
    <property type="molecule type" value="Genomic_DNA"/>
</dbReference>
<evidence type="ECO:0000256" key="2">
    <source>
        <dbReference type="SAM" id="MobiDB-lite"/>
    </source>
</evidence>
<evidence type="ECO:0000256" key="1">
    <source>
        <dbReference type="ARBA" id="ARBA00004123"/>
    </source>
</evidence>
<dbReference type="InterPro" id="IPR001005">
    <property type="entry name" value="SANT/Myb"/>
</dbReference>
<feature type="compositionally biased region" description="Basic residues" evidence="2">
    <location>
        <begin position="517"/>
        <end position="526"/>
    </location>
</feature>
<dbReference type="InterPro" id="IPR009057">
    <property type="entry name" value="Homeodomain-like_sf"/>
</dbReference>
<dbReference type="GO" id="GO:0006363">
    <property type="term" value="P:termination of RNA polymerase I transcription"/>
    <property type="evidence" value="ECO:0007669"/>
    <property type="project" value="TreeGrafter"/>
</dbReference>
<dbReference type="SMART" id="SM00717">
    <property type="entry name" value="SANT"/>
    <property type="match status" value="3"/>
</dbReference>
<dbReference type="SUPFAM" id="SSF46689">
    <property type="entry name" value="Homeodomain-like"/>
    <property type="match status" value="1"/>
</dbReference>
<dbReference type="GO" id="GO:0005730">
    <property type="term" value="C:nucleolus"/>
    <property type="evidence" value="ECO:0007669"/>
    <property type="project" value="TreeGrafter"/>
</dbReference>
<feature type="compositionally biased region" description="Basic residues" evidence="2">
    <location>
        <begin position="491"/>
        <end position="500"/>
    </location>
</feature>
<dbReference type="InterPro" id="IPR053078">
    <property type="entry name" value="TTF1-like"/>
</dbReference>
<feature type="compositionally biased region" description="Basic and acidic residues" evidence="2">
    <location>
        <begin position="527"/>
        <end position="546"/>
    </location>
</feature>
<dbReference type="PANTHER" id="PTHR46760:SF1">
    <property type="entry name" value="TRANSCRIPTION TERMINATION FACTOR 1"/>
    <property type="match status" value="1"/>
</dbReference>
<dbReference type="Gene3D" id="1.10.10.60">
    <property type="entry name" value="Homeodomain-like"/>
    <property type="match status" value="2"/>
</dbReference>
<sequence length="996" mass="115789">MSLELTARWCIWSIATIVKTRSAMQCRQYWLYCGFKILLSEEVIDKIASWGNTDDLKLIECMKEQRVDDHDEIDWFKLVQCFRHLIVDHEKKRLKDILNELVDVLESSEMGFKENIYQIKCMTIASIVNETAIRRRRVSRGSMDVSHVMDSKVALIESVQNGVYSTVNSPRRVKKHKRRLLNDIESIGTSDDISKKKTKFKRLDDSKNLRQDGNELWEDNLDISNNRKRHLSTEDLNLFQKKKSKNKRTHESVGEDFETLEDTEATVEEGVTSCDDGNFVSPTSKKKKKKKSSEALEDLECDNGNFVSLTSKKKKKKNKKFEALEDLEYDISNVSPELHKPNKIMQEFSEDDSIHRKTKKKHKQSFISPEINTDSKKKSKHKHTQESDGGELSDTGKKHHSTEDFKTPEATVNDGEKPCDVGNFVLSTSKKTKKKKSSEALEELECVISNVSPELRKQNVVMYEFSEDDSVLHRKEKKKNVQSLISPEIRKKTRKQRKHSSPNIGLSTDDQSDINLTKKKTKRRSTKRENKERVETTNEDDASSKFDRRKKKSIHGLDELKSRIVEITNRLSEDSDYSSISLKNNRKEITKNSDTDLEDCISQDLFSQSTEVERRSNVGSGESRTNDHIEIVPEPDDSLGSSNNTLSNESKDDSNKSKRKWINKSDNQLAKEKPLETLCIRVDDVPLLHTRPLKAPPDEIRRLRAQGITIKQGLWSLDEVLKLKSNWKKLNMTYKGYNMRELLFSKCHRELKRKLVQYLGQGLSTRVLVAVCRKAKTLFRDNVEGKYSKNEKKKVEELVKVHGNKWESIGICLERNGTSVRDLVRKTVTSKTQCYGPWSDDEIERLTAAIRDFTGEDDFRADCKRVYAGLPWQSIARVVKTRSCMQCRQYWLHCGFRILLSENEIERMKKWDNADSLKLIECMKEQQVDDHDEIDWFKIAQQFGSMNYHFFRTKFIKIRQLLIDYKERRLKDVLNEFSNVFEGATENVKIDDYFDV</sequence>
<reference evidence="5" key="1">
    <citation type="submission" date="2011-05" db="EMBL/GenBank/DDBJ databases">
        <authorList>
            <person name="Richards S.R."/>
            <person name="Qu J."/>
            <person name="Jiang H."/>
            <person name="Jhangiani S.N."/>
            <person name="Agravi P."/>
            <person name="Goodspeed R."/>
            <person name="Gross S."/>
            <person name="Mandapat C."/>
            <person name="Jackson L."/>
            <person name="Mathew T."/>
            <person name="Pu L."/>
            <person name="Thornton R."/>
            <person name="Saada N."/>
            <person name="Wilczek-Boney K.B."/>
            <person name="Lee S."/>
            <person name="Kovar C."/>
            <person name="Wu Y."/>
            <person name="Scherer S.E."/>
            <person name="Worley K.C."/>
            <person name="Muzny D.M."/>
            <person name="Gibbs R."/>
        </authorList>
    </citation>
    <scope>NUCLEOTIDE SEQUENCE</scope>
    <source>
        <strain evidence="5">Brora</strain>
    </source>
</reference>
<feature type="region of interest" description="Disordered" evidence="2">
    <location>
        <begin position="608"/>
        <end position="665"/>
    </location>
</feature>
<dbReference type="eggNOG" id="KOG0051">
    <property type="taxonomic scope" value="Eukaryota"/>
</dbReference>
<dbReference type="GO" id="GO:0003682">
    <property type="term" value="F:chromatin binding"/>
    <property type="evidence" value="ECO:0007669"/>
    <property type="project" value="TreeGrafter"/>
</dbReference>
<comment type="subcellular location">
    <subcellularLocation>
        <location evidence="1">Nucleus</location>
    </subcellularLocation>
</comment>
<dbReference type="OMA" id="MSFRSDT"/>
<dbReference type="PROSITE" id="PS50090">
    <property type="entry name" value="MYB_LIKE"/>
    <property type="match status" value="1"/>
</dbReference>
<dbReference type="Proteomes" id="UP000014500">
    <property type="component" value="Unassembled WGS sequence"/>
</dbReference>
<name>T1JNI8_STRMM</name>
<feature type="compositionally biased region" description="Polar residues" evidence="2">
    <location>
        <begin position="501"/>
        <end position="515"/>
    </location>
</feature>
<proteinExistence type="predicted"/>
<evidence type="ECO:0000313" key="5">
    <source>
        <dbReference type="Proteomes" id="UP000014500"/>
    </source>
</evidence>
<evidence type="ECO:0000313" key="4">
    <source>
        <dbReference type="EnsemblMetazoa" id="SMAR015417-PA"/>
    </source>
</evidence>
<keyword evidence="5" id="KW-1185">Reference proteome</keyword>
<dbReference type="EnsemblMetazoa" id="SMAR015417-RA">
    <property type="protein sequence ID" value="SMAR015417-PA"/>
    <property type="gene ID" value="SMAR015417"/>
</dbReference>
<evidence type="ECO:0000259" key="3">
    <source>
        <dbReference type="PROSITE" id="PS50090"/>
    </source>
</evidence>
<dbReference type="HOGENOM" id="CLU_300604_0_0_1"/>
<reference evidence="4" key="2">
    <citation type="submission" date="2015-02" db="UniProtKB">
        <authorList>
            <consortium name="EnsemblMetazoa"/>
        </authorList>
    </citation>
    <scope>IDENTIFICATION</scope>
</reference>
<feature type="region of interest" description="Disordered" evidence="2">
    <location>
        <begin position="468"/>
        <end position="551"/>
    </location>
</feature>
<dbReference type="PANTHER" id="PTHR46760">
    <property type="entry name" value="TRANSCRIPTION TERMINATION FACTOR 1"/>
    <property type="match status" value="1"/>
</dbReference>
<accession>T1JNI8</accession>
<dbReference type="STRING" id="126957.T1JNI8"/>
<feature type="region of interest" description="Disordered" evidence="2">
    <location>
        <begin position="346"/>
        <end position="441"/>
    </location>
</feature>
<organism evidence="4 5">
    <name type="scientific">Strigamia maritima</name>
    <name type="common">European centipede</name>
    <name type="synonym">Geophilus maritimus</name>
    <dbReference type="NCBI Taxonomy" id="126957"/>
    <lineage>
        <taxon>Eukaryota</taxon>
        <taxon>Metazoa</taxon>
        <taxon>Ecdysozoa</taxon>
        <taxon>Arthropoda</taxon>
        <taxon>Myriapoda</taxon>
        <taxon>Chilopoda</taxon>
        <taxon>Pleurostigmophora</taxon>
        <taxon>Geophilomorpha</taxon>
        <taxon>Linotaeniidae</taxon>
        <taxon>Strigamia</taxon>
    </lineage>
</organism>
<feature type="domain" description="Myb-like" evidence="3">
    <location>
        <begin position="836"/>
        <end position="891"/>
    </location>
</feature>
<feature type="region of interest" description="Disordered" evidence="2">
    <location>
        <begin position="272"/>
        <end position="296"/>
    </location>
</feature>
<dbReference type="CDD" id="cd00167">
    <property type="entry name" value="SANT"/>
    <property type="match status" value="1"/>
</dbReference>